<feature type="transmembrane region" description="Helical" evidence="2">
    <location>
        <begin position="307"/>
        <end position="325"/>
    </location>
</feature>
<sequence>MRPSPESAAPGSLSTESRIDLDDSGSERVSKKLPENFSVVGTAEDGRIPETVFPVGLQRLCALIVDEFPLAFQSELNIRRLYKLATWVENCTKISIKSEFCEWEEAYRLFNPDTLRAPERLHDDWKPAYAKVAVLPARNPGWRAEFRKFKGTFKDVAERSGYSKITKQQVDDAISAKARGGLELEPPDPTTFRICMYYRGVRRVERWWRSWMTLYISRKYHVDQLGRLVVLYRKLSGPLANKWSIRMLKDFDKNDVDMLLPGATVKLGWSDSLLIYGSMAVSILVALYQLFTNRKLPFTNVDDAVNSGWLLLAPFYACYQGWAAYKTKQRNYERQKNVYLMYHVTDCNGMCRV</sequence>
<proteinExistence type="predicted"/>
<gene>
    <name evidence="3" type="ORF">CYMTET_5269</name>
</gene>
<name>A0AAE0LJ87_9CHLO</name>
<reference evidence="3 4" key="1">
    <citation type="journal article" date="2015" name="Genome Biol. Evol.">
        <title>Comparative Genomics of a Bacterivorous Green Alga Reveals Evolutionary Causalities and Consequences of Phago-Mixotrophic Mode of Nutrition.</title>
        <authorList>
            <person name="Burns J.A."/>
            <person name="Paasch A."/>
            <person name="Narechania A."/>
            <person name="Kim E."/>
        </authorList>
    </citation>
    <scope>NUCLEOTIDE SEQUENCE [LARGE SCALE GENOMIC DNA]</scope>
    <source>
        <strain evidence="3 4">PLY_AMNH</strain>
    </source>
</reference>
<dbReference type="AlphaFoldDB" id="A0AAE0LJ87"/>
<evidence type="ECO:0000313" key="4">
    <source>
        <dbReference type="Proteomes" id="UP001190700"/>
    </source>
</evidence>
<feature type="compositionally biased region" description="Basic and acidic residues" evidence="1">
    <location>
        <begin position="17"/>
        <end position="28"/>
    </location>
</feature>
<keyword evidence="2" id="KW-0472">Membrane</keyword>
<protein>
    <submittedName>
        <fullName evidence="3">Uncharacterized protein</fullName>
    </submittedName>
</protein>
<organism evidence="3 4">
    <name type="scientific">Cymbomonas tetramitiformis</name>
    <dbReference type="NCBI Taxonomy" id="36881"/>
    <lineage>
        <taxon>Eukaryota</taxon>
        <taxon>Viridiplantae</taxon>
        <taxon>Chlorophyta</taxon>
        <taxon>Pyramimonadophyceae</taxon>
        <taxon>Pyramimonadales</taxon>
        <taxon>Pyramimonadaceae</taxon>
        <taxon>Cymbomonas</taxon>
    </lineage>
</organism>
<feature type="region of interest" description="Disordered" evidence="1">
    <location>
        <begin position="1"/>
        <end position="28"/>
    </location>
</feature>
<evidence type="ECO:0000256" key="1">
    <source>
        <dbReference type="SAM" id="MobiDB-lite"/>
    </source>
</evidence>
<evidence type="ECO:0000313" key="3">
    <source>
        <dbReference type="EMBL" id="KAK3287207.1"/>
    </source>
</evidence>
<keyword evidence="2" id="KW-1133">Transmembrane helix</keyword>
<comment type="caution">
    <text evidence="3">The sequence shown here is derived from an EMBL/GenBank/DDBJ whole genome shotgun (WGS) entry which is preliminary data.</text>
</comment>
<accession>A0AAE0LJ87</accession>
<keyword evidence="2" id="KW-0812">Transmembrane</keyword>
<evidence type="ECO:0000256" key="2">
    <source>
        <dbReference type="SAM" id="Phobius"/>
    </source>
</evidence>
<dbReference type="Proteomes" id="UP001190700">
    <property type="component" value="Unassembled WGS sequence"/>
</dbReference>
<keyword evidence="4" id="KW-1185">Reference proteome</keyword>
<dbReference type="EMBL" id="LGRX02000961">
    <property type="protein sequence ID" value="KAK3287207.1"/>
    <property type="molecule type" value="Genomic_DNA"/>
</dbReference>
<feature type="transmembrane region" description="Helical" evidence="2">
    <location>
        <begin position="273"/>
        <end position="291"/>
    </location>
</feature>